<protein>
    <submittedName>
        <fullName evidence="4">Unannotated protein</fullName>
    </submittedName>
</protein>
<dbReference type="InterPro" id="IPR012349">
    <property type="entry name" value="Split_barrel_FMN-bd"/>
</dbReference>
<organism evidence="4">
    <name type="scientific">freshwater metagenome</name>
    <dbReference type="NCBI Taxonomy" id="449393"/>
    <lineage>
        <taxon>unclassified sequences</taxon>
        <taxon>metagenomes</taxon>
        <taxon>ecological metagenomes</taxon>
    </lineage>
</organism>
<evidence type="ECO:0000256" key="2">
    <source>
        <dbReference type="ARBA" id="ARBA00023002"/>
    </source>
</evidence>
<feature type="domain" description="Flavin reductase like" evidence="3">
    <location>
        <begin position="25"/>
        <end position="170"/>
    </location>
</feature>
<evidence type="ECO:0000313" key="5">
    <source>
        <dbReference type="EMBL" id="CAB4760736.1"/>
    </source>
</evidence>
<evidence type="ECO:0000256" key="1">
    <source>
        <dbReference type="ARBA" id="ARBA00008898"/>
    </source>
</evidence>
<dbReference type="GO" id="GO:0010181">
    <property type="term" value="F:FMN binding"/>
    <property type="evidence" value="ECO:0007669"/>
    <property type="project" value="InterPro"/>
</dbReference>
<dbReference type="SMART" id="SM00903">
    <property type="entry name" value="Flavin_Reduct"/>
    <property type="match status" value="1"/>
</dbReference>
<accession>A0A6J6BF38</accession>
<gene>
    <name evidence="4" type="ORF">UFOPK1358_00837</name>
    <name evidence="5" type="ORF">UFOPK2766_02197</name>
    <name evidence="6" type="ORF">UFOPK3519_01572</name>
</gene>
<dbReference type="EMBL" id="CAEZSF010000066">
    <property type="protein sequence ID" value="CAB4537572.1"/>
    <property type="molecule type" value="Genomic_DNA"/>
</dbReference>
<dbReference type="PANTHER" id="PTHR30466:SF11">
    <property type="entry name" value="FLAVIN-DEPENDENT MONOOXYGENASE, REDUCTASE SUBUNIT HSAB"/>
    <property type="match status" value="1"/>
</dbReference>
<dbReference type="InterPro" id="IPR002563">
    <property type="entry name" value="Flavin_Rdtase-like_dom"/>
</dbReference>
<sequence>MDEDSNISSSHAEVEIDPALFRSVMGHYPTGVTVIAALEGTAPLGLAIGSFFSVSLDPPLIGFCVAKSSSSWPRIEATGAFGITVLSEDQQDTSGRFASKVEDKFAGDTWVPAPVTGSPLIVGGVAHLDCKLHSVVDGGDHVIVLGRVQYLDVHRADLGPLLFFRGGYGRHDPL</sequence>
<name>A0A6J6BF38_9ZZZZ</name>
<dbReference type="EMBL" id="CAEZYU010000153">
    <property type="protein sequence ID" value="CAB4760736.1"/>
    <property type="molecule type" value="Genomic_DNA"/>
</dbReference>
<keyword evidence="2" id="KW-0560">Oxidoreductase</keyword>
<reference evidence="4" key="1">
    <citation type="submission" date="2020-05" db="EMBL/GenBank/DDBJ databases">
        <authorList>
            <person name="Chiriac C."/>
            <person name="Salcher M."/>
            <person name="Ghai R."/>
            <person name="Kavagutti S V."/>
        </authorList>
    </citation>
    <scope>NUCLEOTIDE SEQUENCE</scope>
</reference>
<dbReference type="EMBL" id="CAFBMG010000159">
    <property type="protein sequence ID" value="CAB4913662.1"/>
    <property type="molecule type" value="Genomic_DNA"/>
</dbReference>
<dbReference type="SUPFAM" id="SSF50475">
    <property type="entry name" value="FMN-binding split barrel"/>
    <property type="match status" value="1"/>
</dbReference>
<proteinExistence type="inferred from homology"/>
<dbReference type="Gene3D" id="2.30.110.10">
    <property type="entry name" value="Electron Transport, Fmn-binding Protein, Chain A"/>
    <property type="match status" value="1"/>
</dbReference>
<dbReference type="AlphaFoldDB" id="A0A6J6BF38"/>
<evidence type="ECO:0000259" key="3">
    <source>
        <dbReference type="SMART" id="SM00903"/>
    </source>
</evidence>
<evidence type="ECO:0000313" key="6">
    <source>
        <dbReference type="EMBL" id="CAB4913662.1"/>
    </source>
</evidence>
<comment type="similarity">
    <text evidence="1">Belongs to the non-flavoprotein flavin reductase family.</text>
</comment>
<dbReference type="InterPro" id="IPR050268">
    <property type="entry name" value="NADH-dep_flavin_reductase"/>
</dbReference>
<dbReference type="GO" id="GO:0042602">
    <property type="term" value="F:riboflavin reductase (NADPH) activity"/>
    <property type="evidence" value="ECO:0007669"/>
    <property type="project" value="TreeGrafter"/>
</dbReference>
<dbReference type="Pfam" id="PF01613">
    <property type="entry name" value="Flavin_Reduct"/>
    <property type="match status" value="1"/>
</dbReference>
<dbReference type="PANTHER" id="PTHR30466">
    <property type="entry name" value="FLAVIN REDUCTASE"/>
    <property type="match status" value="1"/>
</dbReference>
<evidence type="ECO:0000313" key="4">
    <source>
        <dbReference type="EMBL" id="CAB4537572.1"/>
    </source>
</evidence>